<dbReference type="EMBL" id="AJWJ01000267">
    <property type="protein sequence ID" value="KAF2072583.1"/>
    <property type="molecule type" value="Genomic_DNA"/>
</dbReference>
<dbReference type="InterPro" id="IPR001611">
    <property type="entry name" value="Leu-rich_rpt"/>
</dbReference>
<dbReference type="SMART" id="SM00365">
    <property type="entry name" value="LRR_SD22"/>
    <property type="match status" value="3"/>
</dbReference>
<dbReference type="Gene3D" id="3.80.10.10">
    <property type="entry name" value="Ribonuclease Inhibitor"/>
    <property type="match status" value="2"/>
</dbReference>
<name>A0A8J4UZ72_9MYCE</name>
<accession>A0A8J4UZ72</accession>
<dbReference type="InterPro" id="IPR025875">
    <property type="entry name" value="Leu-rich_rpt_4"/>
</dbReference>
<dbReference type="PANTHER" id="PTHR46652">
    <property type="entry name" value="LEUCINE-RICH REPEAT AND IQ DOMAIN-CONTAINING PROTEIN 1-RELATED"/>
    <property type="match status" value="1"/>
</dbReference>
<dbReference type="Pfam" id="PF12799">
    <property type="entry name" value="LRR_4"/>
    <property type="match status" value="1"/>
</dbReference>
<protein>
    <recommendedName>
        <fullName evidence="5">Leucine-rich repeat-containing protein</fullName>
    </recommendedName>
</protein>
<dbReference type="OrthoDB" id="266138at2759"/>
<dbReference type="PROSITE" id="PS51450">
    <property type="entry name" value="LRR"/>
    <property type="match status" value="3"/>
</dbReference>
<evidence type="ECO:0000256" key="2">
    <source>
        <dbReference type="ARBA" id="ARBA00022737"/>
    </source>
</evidence>
<proteinExistence type="predicted"/>
<organism evidence="3 4">
    <name type="scientific">Polysphondylium violaceum</name>
    <dbReference type="NCBI Taxonomy" id="133409"/>
    <lineage>
        <taxon>Eukaryota</taxon>
        <taxon>Amoebozoa</taxon>
        <taxon>Evosea</taxon>
        <taxon>Eumycetozoa</taxon>
        <taxon>Dictyostelia</taxon>
        <taxon>Dictyosteliales</taxon>
        <taxon>Dictyosteliaceae</taxon>
        <taxon>Polysphondylium</taxon>
    </lineage>
</organism>
<gene>
    <name evidence="3" type="ORF">CYY_006106</name>
</gene>
<comment type="caution">
    <text evidence="3">The sequence shown here is derived from an EMBL/GenBank/DDBJ whole genome shotgun (WGS) entry which is preliminary data.</text>
</comment>
<dbReference type="PANTHER" id="PTHR46652:SF7">
    <property type="entry name" value="LEUCINE-RICH REPEAT AND IQ DOMAIN-CONTAINING PROTEIN 1"/>
    <property type="match status" value="1"/>
</dbReference>
<keyword evidence="2" id="KW-0677">Repeat</keyword>
<dbReference type="Proteomes" id="UP000695562">
    <property type="component" value="Unassembled WGS sequence"/>
</dbReference>
<keyword evidence="4" id="KW-1185">Reference proteome</keyword>
<dbReference type="SUPFAM" id="SSF52075">
    <property type="entry name" value="Outer arm dynein light chain 1"/>
    <property type="match status" value="1"/>
</dbReference>
<dbReference type="AlphaFoldDB" id="A0A8J4UZ72"/>
<sequence length="217" mass="25008">MSIIIPGRYELVNRKYTVISKDILEPDVSKDLNDLIKYHILDISGNMIEEIQINSITCFFSHITELYFINNELKEIPVEINNLTSLKKLYLSKNKLIKISNLDKLKDLEVLDLRANRIKEIDCESLNQNLNLNYLTLSNNQIESISNLPLLVKLHSFFLFSNQISDFNQFVKDLVSKTPNLSKLLIEGNPMLSGSSDYKTILKSNLKQLVTLDFNHC</sequence>
<evidence type="ECO:0008006" key="5">
    <source>
        <dbReference type="Google" id="ProtNLM"/>
    </source>
</evidence>
<evidence type="ECO:0000313" key="4">
    <source>
        <dbReference type="Proteomes" id="UP000695562"/>
    </source>
</evidence>
<dbReference type="InterPro" id="IPR050836">
    <property type="entry name" value="SDS22/Internalin_LRR"/>
</dbReference>
<evidence type="ECO:0000313" key="3">
    <source>
        <dbReference type="EMBL" id="KAF2072583.1"/>
    </source>
</evidence>
<evidence type="ECO:0000256" key="1">
    <source>
        <dbReference type="ARBA" id="ARBA00022614"/>
    </source>
</evidence>
<dbReference type="InterPro" id="IPR032675">
    <property type="entry name" value="LRR_dom_sf"/>
</dbReference>
<keyword evidence="1" id="KW-0433">Leucine-rich repeat</keyword>
<reference evidence="3" key="1">
    <citation type="submission" date="2020-01" db="EMBL/GenBank/DDBJ databases">
        <title>Development of genomics and gene disruption for Polysphondylium violaceum indicates a role for the polyketide synthase stlB in stalk morphogenesis.</title>
        <authorList>
            <person name="Narita B."/>
            <person name="Kawabe Y."/>
            <person name="Kin K."/>
            <person name="Saito T."/>
            <person name="Gibbs R."/>
            <person name="Kuspa A."/>
            <person name="Muzny D."/>
            <person name="Queller D."/>
            <person name="Richards S."/>
            <person name="Strassman J."/>
            <person name="Sucgang R."/>
            <person name="Worley K."/>
            <person name="Schaap P."/>
        </authorList>
    </citation>
    <scope>NUCLEOTIDE SEQUENCE</scope>
    <source>
        <strain evidence="3">QSvi11</strain>
    </source>
</reference>